<gene>
    <name evidence="1" type="ORF">JAAARDRAFT_189614</name>
</gene>
<accession>A0A067QI38</accession>
<dbReference type="EMBL" id="KL197711">
    <property type="protein sequence ID" value="KDQ62271.1"/>
    <property type="molecule type" value="Genomic_DNA"/>
</dbReference>
<dbReference type="HOGENOM" id="CLU_1175572_0_0_1"/>
<organism evidence="1 2">
    <name type="scientific">Jaapia argillacea MUCL 33604</name>
    <dbReference type="NCBI Taxonomy" id="933084"/>
    <lineage>
        <taxon>Eukaryota</taxon>
        <taxon>Fungi</taxon>
        <taxon>Dikarya</taxon>
        <taxon>Basidiomycota</taxon>
        <taxon>Agaricomycotina</taxon>
        <taxon>Agaricomycetes</taxon>
        <taxon>Agaricomycetidae</taxon>
        <taxon>Jaapiales</taxon>
        <taxon>Jaapiaceae</taxon>
        <taxon>Jaapia</taxon>
    </lineage>
</organism>
<protein>
    <submittedName>
        <fullName evidence="1">Uncharacterized protein</fullName>
    </submittedName>
</protein>
<evidence type="ECO:0000313" key="2">
    <source>
        <dbReference type="Proteomes" id="UP000027265"/>
    </source>
</evidence>
<dbReference type="AlphaFoldDB" id="A0A067QI38"/>
<keyword evidence="2" id="KW-1185">Reference proteome</keyword>
<evidence type="ECO:0000313" key="1">
    <source>
        <dbReference type="EMBL" id="KDQ62271.1"/>
    </source>
</evidence>
<name>A0A067QI38_9AGAM</name>
<dbReference type="InParanoid" id="A0A067QI38"/>
<dbReference type="Proteomes" id="UP000027265">
    <property type="component" value="Unassembled WGS sequence"/>
</dbReference>
<sequence length="236" mass="26588">MFTTSTVLAASPLRVVMADEEELKVVRRVLYASEYDYGSDTNSISTPSTSVLSLDLVSELSYLQEEEVGDGDITDNFDLFSEKVNETAWVSIDEVSFADACSQLGLEEFVDVAISSDDDLPLPLAHPDSDSFPPPPRSRPDSQLLPSLVSFLPKQRESVRSPARHIKRRSVVVREPLSGDNLRLFLSKPTEYRCPNPQCDKCKILAEDRKRPLAVEVDERRERLKGLNKVKAWFRK</sequence>
<reference evidence="2" key="1">
    <citation type="journal article" date="2014" name="Proc. Natl. Acad. Sci. U.S.A.">
        <title>Extensive sampling of basidiomycete genomes demonstrates inadequacy of the white-rot/brown-rot paradigm for wood decay fungi.</title>
        <authorList>
            <person name="Riley R."/>
            <person name="Salamov A.A."/>
            <person name="Brown D.W."/>
            <person name="Nagy L.G."/>
            <person name="Floudas D."/>
            <person name="Held B.W."/>
            <person name="Levasseur A."/>
            <person name="Lombard V."/>
            <person name="Morin E."/>
            <person name="Otillar R."/>
            <person name="Lindquist E.A."/>
            <person name="Sun H."/>
            <person name="LaButti K.M."/>
            <person name="Schmutz J."/>
            <person name="Jabbour D."/>
            <person name="Luo H."/>
            <person name="Baker S.E."/>
            <person name="Pisabarro A.G."/>
            <person name="Walton J.D."/>
            <person name="Blanchette R.A."/>
            <person name="Henrissat B."/>
            <person name="Martin F."/>
            <person name="Cullen D."/>
            <person name="Hibbett D.S."/>
            <person name="Grigoriev I.V."/>
        </authorList>
    </citation>
    <scope>NUCLEOTIDE SEQUENCE [LARGE SCALE GENOMIC DNA]</scope>
    <source>
        <strain evidence="2">MUCL 33604</strain>
    </source>
</reference>
<proteinExistence type="predicted"/>